<keyword evidence="3" id="KW-1185">Reference proteome</keyword>
<keyword evidence="2" id="KW-0808">Transferase</keyword>
<dbReference type="Gene3D" id="3.90.550.10">
    <property type="entry name" value="Spore Coat Polysaccharide Biosynthesis Protein SpsA, Chain A"/>
    <property type="match status" value="1"/>
</dbReference>
<dbReference type="eggNOG" id="arCOG00894">
    <property type="taxonomic scope" value="Archaea"/>
</dbReference>
<sequence>MKIVVVLPAYNEEKTVAEVMEELFNRGFELFVVDDGSVDGTYNIAKNIIDKKGNHGFIYKHLLNRGLGASLKTGMDAALLHDPDIIVTFDADGQHDPEDIIQVSRPLIKGEADVVIGKRDFNEMPLAKKLANQIMNMITWIFYGVRVNDSQSGLRAFKREAAEVIDFNSRDYGVSSEIVNEIKKNHLKLEEVPIKTIYTPYALSKGTNLKVGLKILLKLIINVLK</sequence>
<dbReference type="InterPro" id="IPR050256">
    <property type="entry name" value="Glycosyltransferase_2"/>
</dbReference>
<reference evidence="2 3" key="1">
    <citation type="journal article" date="2014" name="Int. J. Syst. Evol. Microbiol.">
        <title>Methanobacterium paludis sp. nov. and a novel strain of Methanobacterium lacus isolated from northern peatlands.</title>
        <authorList>
            <person name="Cadillo-Quiroz H."/>
            <person name="Brauer S.L."/>
            <person name="Goodson N."/>
            <person name="Yavitt J.B."/>
            <person name="Zinder S.H."/>
        </authorList>
    </citation>
    <scope>NUCLEOTIDE SEQUENCE [LARGE SCALE GENOMIC DNA]</scope>
    <source>
        <strain evidence="3">DSM 25820 / JCM 18151 / SWAN1</strain>
    </source>
</reference>
<organism evidence="2 3">
    <name type="scientific">Methanobacterium paludis (strain DSM 25820 / JCM 18151 / SWAN1)</name>
    <dbReference type="NCBI Taxonomy" id="868131"/>
    <lineage>
        <taxon>Archaea</taxon>
        <taxon>Methanobacteriati</taxon>
        <taxon>Methanobacteriota</taxon>
        <taxon>Methanomada group</taxon>
        <taxon>Methanobacteria</taxon>
        <taxon>Methanobacteriales</taxon>
        <taxon>Methanobacteriaceae</taxon>
        <taxon>Methanobacterium</taxon>
    </lineage>
</organism>
<dbReference type="AlphaFoldDB" id="F6D685"/>
<dbReference type="STRING" id="868131.MSWAN_1281"/>
<dbReference type="HOGENOM" id="CLU_033536_7_4_2"/>
<dbReference type="Proteomes" id="UP000009231">
    <property type="component" value="Chromosome"/>
</dbReference>
<dbReference type="OrthoDB" id="11098at2157"/>
<evidence type="ECO:0000313" key="3">
    <source>
        <dbReference type="Proteomes" id="UP000009231"/>
    </source>
</evidence>
<accession>F6D685</accession>
<dbReference type="PANTHER" id="PTHR48090:SF7">
    <property type="entry name" value="RFBJ PROTEIN"/>
    <property type="match status" value="1"/>
</dbReference>
<dbReference type="InterPro" id="IPR029044">
    <property type="entry name" value="Nucleotide-diphossugar_trans"/>
</dbReference>
<dbReference type="CDD" id="cd04179">
    <property type="entry name" value="DPM_DPG-synthase_like"/>
    <property type="match status" value="1"/>
</dbReference>
<protein>
    <submittedName>
        <fullName evidence="2">Glycosyl transferase family 2</fullName>
    </submittedName>
</protein>
<dbReference type="RefSeq" id="WP_013825799.1">
    <property type="nucleotide sequence ID" value="NC_015574.1"/>
</dbReference>
<name>F6D685_METPW</name>
<evidence type="ECO:0000259" key="1">
    <source>
        <dbReference type="Pfam" id="PF00535"/>
    </source>
</evidence>
<dbReference type="SUPFAM" id="SSF53448">
    <property type="entry name" value="Nucleotide-diphospho-sugar transferases"/>
    <property type="match status" value="1"/>
</dbReference>
<dbReference type="InterPro" id="IPR001173">
    <property type="entry name" value="Glyco_trans_2-like"/>
</dbReference>
<dbReference type="EMBL" id="CP002772">
    <property type="protein sequence ID" value="AEG18298.1"/>
    <property type="molecule type" value="Genomic_DNA"/>
</dbReference>
<gene>
    <name evidence="2" type="ordered locus">MSWAN_1281</name>
</gene>
<dbReference type="Pfam" id="PF00535">
    <property type="entry name" value="Glycos_transf_2"/>
    <property type="match status" value="1"/>
</dbReference>
<dbReference type="GO" id="GO:0016740">
    <property type="term" value="F:transferase activity"/>
    <property type="evidence" value="ECO:0007669"/>
    <property type="project" value="UniProtKB-KW"/>
</dbReference>
<evidence type="ECO:0000313" key="2">
    <source>
        <dbReference type="EMBL" id="AEG18298.1"/>
    </source>
</evidence>
<dbReference type="KEGG" id="mew:MSWAN_1281"/>
<proteinExistence type="predicted"/>
<feature type="domain" description="Glycosyltransferase 2-like" evidence="1">
    <location>
        <begin position="5"/>
        <end position="133"/>
    </location>
</feature>
<dbReference type="GeneID" id="10668786"/>
<dbReference type="PANTHER" id="PTHR48090">
    <property type="entry name" value="UNDECAPRENYL-PHOSPHATE 4-DEOXY-4-FORMAMIDO-L-ARABINOSE TRANSFERASE-RELATED"/>
    <property type="match status" value="1"/>
</dbReference>